<dbReference type="Gene3D" id="1.10.10.10">
    <property type="entry name" value="Winged helix-like DNA-binding domain superfamily/Winged helix DNA-binding domain"/>
    <property type="match status" value="1"/>
</dbReference>
<dbReference type="InterPro" id="IPR012967">
    <property type="entry name" value="COMT_dimerisation"/>
</dbReference>
<evidence type="ECO:0000256" key="2">
    <source>
        <dbReference type="ARBA" id="ARBA00022679"/>
    </source>
</evidence>
<feature type="active site" description="Proton acceptor" evidence="4">
    <location>
        <position position="248"/>
    </location>
</feature>
<sequence>MVIPQFPLHIELLQMVKGYWLSQCIYVAAKLGIADRLKNGPLSCTELASATQSDPQSLHRVMRALASVGIFTATESQQYTLTPLAECLCSDASHSIRNMVIMWGEPEFYQTWGGLLHSVKTGKSAFEERFGMNLFEYYQQNPTAAEIFEQSMNTSSELEVAAMMEAYDFSSFQTLVDVGGGYGKMIGILLQRYTHSHGILFDEPYVIDHCLPTLKEHGIVERCEVVRGSFFESVPPGGDAYLLKYIIHNWDDDQAISILKNCRQAMPAHGKILIMEKVILENDTSSLAKMSDLNMFVVCPGGKERTEAEFKAILEQAGLELARIVSTTEEICIIESTIRG</sequence>
<gene>
    <name evidence="7" type="ORF">NJ959_15270</name>
</gene>
<evidence type="ECO:0000256" key="1">
    <source>
        <dbReference type="ARBA" id="ARBA00022603"/>
    </source>
</evidence>
<dbReference type="Gene3D" id="3.40.50.150">
    <property type="entry name" value="Vaccinia Virus protein VP39"/>
    <property type="match status" value="1"/>
</dbReference>
<dbReference type="PANTHER" id="PTHR43712">
    <property type="entry name" value="PUTATIVE (AFU_ORTHOLOGUE AFUA_4G14580)-RELATED"/>
    <property type="match status" value="1"/>
</dbReference>
<dbReference type="RefSeq" id="WP_254012570.1">
    <property type="nucleotide sequence ID" value="NZ_JAMZMM010000142.1"/>
</dbReference>
<evidence type="ECO:0000256" key="3">
    <source>
        <dbReference type="ARBA" id="ARBA00022691"/>
    </source>
</evidence>
<dbReference type="SUPFAM" id="SSF46785">
    <property type="entry name" value="Winged helix' DNA-binding domain"/>
    <property type="match status" value="1"/>
</dbReference>
<evidence type="ECO:0000313" key="7">
    <source>
        <dbReference type="EMBL" id="MCP2729794.1"/>
    </source>
</evidence>
<dbReference type="PANTHER" id="PTHR43712:SF2">
    <property type="entry name" value="O-METHYLTRANSFERASE CICE"/>
    <property type="match status" value="1"/>
</dbReference>
<comment type="caution">
    <text evidence="7">The sequence shown here is derived from an EMBL/GenBank/DDBJ whole genome shotgun (WGS) entry which is preliminary data.</text>
</comment>
<dbReference type="InterPro" id="IPR001077">
    <property type="entry name" value="COMT_C"/>
</dbReference>
<evidence type="ECO:0000313" key="8">
    <source>
        <dbReference type="Proteomes" id="UP001204953"/>
    </source>
</evidence>
<organism evidence="7 8">
    <name type="scientific">Limnofasciculus baicalensis BBK-W-15</name>
    <dbReference type="NCBI Taxonomy" id="2699891"/>
    <lineage>
        <taxon>Bacteria</taxon>
        <taxon>Bacillati</taxon>
        <taxon>Cyanobacteriota</taxon>
        <taxon>Cyanophyceae</taxon>
        <taxon>Coleofasciculales</taxon>
        <taxon>Coleofasciculaceae</taxon>
        <taxon>Limnofasciculus</taxon>
        <taxon>Limnofasciculus baicalensis</taxon>
    </lineage>
</organism>
<dbReference type="Pfam" id="PF08100">
    <property type="entry name" value="Dimerisation"/>
    <property type="match status" value="1"/>
</dbReference>
<accession>A0AAE3KN04</accession>
<keyword evidence="3" id="KW-0949">S-adenosyl-L-methionine</keyword>
<dbReference type="GO" id="GO:0008171">
    <property type="term" value="F:O-methyltransferase activity"/>
    <property type="evidence" value="ECO:0007669"/>
    <property type="project" value="InterPro"/>
</dbReference>
<keyword evidence="1" id="KW-0489">Methyltransferase</keyword>
<dbReference type="PROSITE" id="PS51683">
    <property type="entry name" value="SAM_OMT_II"/>
    <property type="match status" value="1"/>
</dbReference>
<dbReference type="SUPFAM" id="SSF53335">
    <property type="entry name" value="S-adenosyl-L-methionine-dependent methyltransferases"/>
    <property type="match status" value="1"/>
</dbReference>
<dbReference type="InterPro" id="IPR016461">
    <property type="entry name" value="COMT-like"/>
</dbReference>
<evidence type="ECO:0000259" key="5">
    <source>
        <dbReference type="Pfam" id="PF00891"/>
    </source>
</evidence>
<dbReference type="InterPro" id="IPR036390">
    <property type="entry name" value="WH_DNA-bd_sf"/>
</dbReference>
<dbReference type="InterPro" id="IPR036388">
    <property type="entry name" value="WH-like_DNA-bd_sf"/>
</dbReference>
<dbReference type="GO" id="GO:0046983">
    <property type="term" value="F:protein dimerization activity"/>
    <property type="evidence" value="ECO:0007669"/>
    <property type="project" value="InterPro"/>
</dbReference>
<evidence type="ECO:0000259" key="6">
    <source>
        <dbReference type="Pfam" id="PF08100"/>
    </source>
</evidence>
<dbReference type="Proteomes" id="UP001204953">
    <property type="component" value="Unassembled WGS sequence"/>
</dbReference>
<reference evidence="7" key="1">
    <citation type="submission" date="2022-06" db="EMBL/GenBank/DDBJ databases">
        <title>New cyanobacteria of genus Symplocastrum in benthos of Lake Baikal.</title>
        <authorList>
            <person name="Sorokovikova E."/>
            <person name="Tikhonova I."/>
            <person name="Krasnopeev A."/>
            <person name="Evseev P."/>
            <person name="Gladkikh A."/>
            <person name="Belykh O."/>
        </authorList>
    </citation>
    <scope>NUCLEOTIDE SEQUENCE</scope>
    <source>
        <strain evidence="7">BBK-W-15</strain>
    </source>
</reference>
<name>A0AAE3KN04_9CYAN</name>
<dbReference type="EMBL" id="JAMZMM010000142">
    <property type="protein sequence ID" value="MCP2729794.1"/>
    <property type="molecule type" value="Genomic_DNA"/>
</dbReference>
<feature type="domain" description="O-methyltransferase C-terminal" evidence="5">
    <location>
        <begin position="112"/>
        <end position="319"/>
    </location>
</feature>
<keyword evidence="8" id="KW-1185">Reference proteome</keyword>
<protein>
    <submittedName>
        <fullName evidence="7">Acetylserotonin O-methyltransferase</fullName>
    </submittedName>
</protein>
<keyword evidence="2" id="KW-0808">Transferase</keyword>
<dbReference type="AlphaFoldDB" id="A0AAE3KN04"/>
<dbReference type="PIRSF" id="PIRSF005739">
    <property type="entry name" value="O-mtase"/>
    <property type="match status" value="1"/>
</dbReference>
<evidence type="ECO:0000256" key="4">
    <source>
        <dbReference type="PIRSR" id="PIRSR005739-1"/>
    </source>
</evidence>
<feature type="domain" description="O-methyltransferase dimerisation" evidence="6">
    <location>
        <begin position="14"/>
        <end position="90"/>
    </location>
</feature>
<dbReference type="InterPro" id="IPR029063">
    <property type="entry name" value="SAM-dependent_MTases_sf"/>
</dbReference>
<dbReference type="GO" id="GO:0032259">
    <property type="term" value="P:methylation"/>
    <property type="evidence" value="ECO:0007669"/>
    <property type="project" value="UniProtKB-KW"/>
</dbReference>
<dbReference type="Gene3D" id="1.10.287.1350">
    <property type="match status" value="1"/>
</dbReference>
<proteinExistence type="predicted"/>
<dbReference type="Pfam" id="PF00891">
    <property type="entry name" value="Methyltransf_2"/>
    <property type="match status" value="1"/>
</dbReference>